<keyword evidence="7 8" id="KW-0472">Membrane</keyword>
<comment type="caution">
    <text evidence="11">The sequence shown here is derived from an EMBL/GenBank/DDBJ whole genome shotgun (WGS) entry which is preliminary data.</text>
</comment>
<evidence type="ECO:0000256" key="1">
    <source>
        <dbReference type="ARBA" id="ARBA00004651"/>
    </source>
</evidence>
<evidence type="ECO:0000256" key="2">
    <source>
        <dbReference type="ARBA" id="ARBA00022448"/>
    </source>
</evidence>
<comment type="subcellular location">
    <subcellularLocation>
        <location evidence="1">Cell membrane</location>
        <topology evidence="1">Multi-pass membrane protein</topology>
    </subcellularLocation>
</comment>
<dbReference type="PROSITE" id="PS50929">
    <property type="entry name" value="ABC_TM1F"/>
    <property type="match status" value="1"/>
</dbReference>
<dbReference type="GO" id="GO:0015421">
    <property type="term" value="F:ABC-type oligopeptide transporter activity"/>
    <property type="evidence" value="ECO:0007669"/>
    <property type="project" value="TreeGrafter"/>
</dbReference>
<dbReference type="SMART" id="SM00382">
    <property type="entry name" value="AAA"/>
    <property type="match status" value="1"/>
</dbReference>
<dbReference type="AlphaFoldDB" id="A0A2G0CEQ7"/>
<feature type="domain" description="ABC transporter" evidence="9">
    <location>
        <begin position="346"/>
        <end position="580"/>
    </location>
</feature>
<feature type="transmembrane region" description="Helical" evidence="8">
    <location>
        <begin position="27"/>
        <end position="46"/>
    </location>
</feature>
<dbReference type="SUPFAM" id="SSF90123">
    <property type="entry name" value="ABC transporter transmembrane region"/>
    <property type="match status" value="1"/>
</dbReference>
<evidence type="ECO:0000256" key="3">
    <source>
        <dbReference type="ARBA" id="ARBA00022692"/>
    </source>
</evidence>
<evidence type="ECO:0000256" key="7">
    <source>
        <dbReference type="ARBA" id="ARBA00023136"/>
    </source>
</evidence>
<dbReference type="InterPro" id="IPR036640">
    <property type="entry name" value="ABC1_TM_sf"/>
</dbReference>
<dbReference type="Gene3D" id="1.20.1560.10">
    <property type="entry name" value="ABC transporter type 1, transmembrane domain"/>
    <property type="match status" value="1"/>
</dbReference>
<feature type="transmembrane region" description="Helical" evidence="8">
    <location>
        <begin position="169"/>
        <end position="187"/>
    </location>
</feature>
<dbReference type="PANTHER" id="PTHR43394:SF1">
    <property type="entry name" value="ATP-BINDING CASSETTE SUB-FAMILY B MEMBER 10, MITOCHONDRIAL"/>
    <property type="match status" value="1"/>
</dbReference>
<feature type="transmembrane region" description="Helical" evidence="8">
    <location>
        <begin position="247"/>
        <end position="273"/>
    </location>
</feature>
<dbReference type="InterPro" id="IPR039421">
    <property type="entry name" value="Type_1_exporter"/>
</dbReference>
<organism evidence="11 12">
    <name type="scientific">Neolewinella marina</name>
    <dbReference type="NCBI Taxonomy" id="438751"/>
    <lineage>
        <taxon>Bacteria</taxon>
        <taxon>Pseudomonadati</taxon>
        <taxon>Bacteroidota</taxon>
        <taxon>Saprospiria</taxon>
        <taxon>Saprospirales</taxon>
        <taxon>Lewinellaceae</taxon>
        <taxon>Neolewinella</taxon>
    </lineage>
</organism>
<reference evidence="11 12" key="1">
    <citation type="submission" date="2017-10" db="EMBL/GenBank/DDBJ databases">
        <title>The draft genome sequence of Lewinella marina KCTC 32374.</title>
        <authorList>
            <person name="Wang K."/>
        </authorList>
    </citation>
    <scope>NUCLEOTIDE SEQUENCE [LARGE SCALE GENOMIC DNA]</scope>
    <source>
        <strain evidence="11 12">MKG-38</strain>
    </source>
</reference>
<dbReference type="Pfam" id="PF00664">
    <property type="entry name" value="ABC_membrane"/>
    <property type="match status" value="1"/>
</dbReference>
<keyword evidence="3 8" id="KW-0812">Transmembrane</keyword>
<gene>
    <name evidence="11" type="ORF">CGL56_12265</name>
</gene>
<dbReference type="GO" id="GO:0005524">
    <property type="term" value="F:ATP binding"/>
    <property type="evidence" value="ECO:0007669"/>
    <property type="project" value="UniProtKB-KW"/>
</dbReference>
<dbReference type="GO" id="GO:0016887">
    <property type="term" value="F:ATP hydrolysis activity"/>
    <property type="evidence" value="ECO:0007669"/>
    <property type="project" value="InterPro"/>
</dbReference>
<sequence length="588" mass="66433">MASNEEKQKFDLYLLWRVLALAKPYKGVAILAVTLAVVLAPLSIARPRLIQKMVDDYIFAGDTQGLTFWALVIAGLLVVEALCRYAFVYSSNWLGQSVIRDLRVRVFSHINSLRLSYFDKTAIGTSTTRTINDIQSINSIFAEGVITILADLMSIFAVLAIMLTTSWRLTLICLTTMPFLMLASYLFKEAVKRSYQQVRSQIQKMNGFLQERITGMRIVQIFNAEHSEARKFAGINAEYRKANIDAILYYAIFFPTVDIIAAASLALMVWWGAQDVARAGGVTLGALVAFPIYINMLFRPIRVLADKFNTLQMGLVASERVFKVVDRDDQIENTGTLAPAKLEGEVEFRNVWFAYTGVEWILKDLSFQLHKGQTLAIVGSTGSGKTTITNVINRFYEYQMGEILIDGHDLRDYELTALRSRMAMVLQDVFLFTGSVMENITLRDPSISRERVIESAKLIGAHEFIERLPGGYDYDVMERGATLSMGQRQLISFVRALVFDPDILILDEATSSVDPETEGVIQHAIEKLIDRRTSIVIAHRLSTIRNANNIMVLEKGEIREFGPHDTLLQIEDGRYRELYEMQFLETAE</sequence>
<keyword evidence="2" id="KW-0813">Transport</keyword>
<dbReference type="EMBL" id="PDLO01000004">
    <property type="protein sequence ID" value="PHK98459.1"/>
    <property type="molecule type" value="Genomic_DNA"/>
</dbReference>
<dbReference type="InterPro" id="IPR027417">
    <property type="entry name" value="P-loop_NTPase"/>
</dbReference>
<dbReference type="Proteomes" id="UP000226437">
    <property type="component" value="Unassembled WGS sequence"/>
</dbReference>
<dbReference type="InterPro" id="IPR003439">
    <property type="entry name" value="ABC_transporter-like_ATP-bd"/>
</dbReference>
<dbReference type="InterPro" id="IPR011527">
    <property type="entry name" value="ABC1_TM_dom"/>
</dbReference>
<keyword evidence="12" id="KW-1185">Reference proteome</keyword>
<keyword evidence="5 11" id="KW-0067">ATP-binding</keyword>
<feature type="domain" description="ABC transmembrane type-1" evidence="10">
    <location>
        <begin position="30"/>
        <end position="313"/>
    </location>
</feature>
<dbReference type="OrthoDB" id="9780296at2"/>
<protein>
    <submittedName>
        <fullName evidence="11">Antibiotic ABC transporter ATP-binding protein</fullName>
    </submittedName>
</protein>
<evidence type="ECO:0000256" key="5">
    <source>
        <dbReference type="ARBA" id="ARBA00022840"/>
    </source>
</evidence>
<feature type="transmembrane region" description="Helical" evidence="8">
    <location>
        <begin position="140"/>
        <end position="163"/>
    </location>
</feature>
<dbReference type="CDD" id="cd18544">
    <property type="entry name" value="ABC_6TM_TmrA_like"/>
    <property type="match status" value="1"/>
</dbReference>
<evidence type="ECO:0000259" key="10">
    <source>
        <dbReference type="PROSITE" id="PS50929"/>
    </source>
</evidence>
<evidence type="ECO:0000313" key="11">
    <source>
        <dbReference type="EMBL" id="PHK98459.1"/>
    </source>
</evidence>
<dbReference type="InterPro" id="IPR003593">
    <property type="entry name" value="AAA+_ATPase"/>
</dbReference>
<dbReference type="GO" id="GO:0005886">
    <property type="term" value="C:plasma membrane"/>
    <property type="evidence" value="ECO:0007669"/>
    <property type="project" value="UniProtKB-SubCell"/>
</dbReference>
<dbReference type="Gene3D" id="3.40.50.300">
    <property type="entry name" value="P-loop containing nucleotide triphosphate hydrolases"/>
    <property type="match status" value="1"/>
</dbReference>
<dbReference type="PROSITE" id="PS50893">
    <property type="entry name" value="ABC_TRANSPORTER_2"/>
    <property type="match status" value="1"/>
</dbReference>
<feature type="transmembrane region" description="Helical" evidence="8">
    <location>
        <begin position="279"/>
        <end position="298"/>
    </location>
</feature>
<dbReference type="SUPFAM" id="SSF52540">
    <property type="entry name" value="P-loop containing nucleoside triphosphate hydrolases"/>
    <property type="match status" value="1"/>
</dbReference>
<dbReference type="Pfam" id="PF00005">
    <property type="entry name" value="ABC_tran"/>
    <property type="match status" value="1"/>
</dbReference>
<evidence type="ECO:0000256" key="4">
    <source>
        <dbReference type="ARBA" id="ARBA00022741"/>
    </source>
</evidence>
<keyword evidence="4" id="KW-0547">Nucleotide-binding</keyword>
<accession>A0A2G0CEQ7</accession>
<evidence type="ECO:0000256" key="8">
    <source>
        <dbReference type="SAM" id="Phobius"/>
    </source>
</evidence>
<name>A0A2G0CEQ7_9BACT</name>
<evidence type="ECO:0000313" key="12">
    <source>
        <dbReference type="Proteomes" id="UP000226437"/>
    </source>
</evidence>
<dbReference type="CDD" id="cd03254">
    <property type="entry name" value="ABCC_Glucan_exporter_like"/>
    <property type="match status" value="1"/>
</dbReference>
<dbReference type="FunFam" id="3.40.50.300:FF:000287">
    <property type="entry name" value="Multidrug ABC transporter ATP-binding protein"/>
    <property type="match status" value="1"/>
</dbReference>
<proteinExistence type="predicted"/>
<dbReference type="PANTHER" id="PTHR43394">
    <property type="entry name" value="ATP-DEPENDENT PERMEASE MDL1, MITOCHONDRIAL"/>
    <property type="match status" value="1"/>
</dbReference>
<keyword evidence="6 8" id="KW-1133">Transmembrane helix</keyword>
<evidence type="ECO:0000256" key="6">
    <source>
        <dbReference type="ARBA" id="ARBA00022989"/>
    </source>
</evidence>
<dbReference type="RefSeq" id="WP_099106845.1">
    <property type="nucleotide sequence ID" value="NZ_JAATJF010000004.1"/>
</dbReference>
<evidence type="ECO:0000259" key="9">
    <source>
        <dbReference type="PROSITE" id="PS50893"/>
    </source>
</evidence>
<feature type="transmembrane region" description="Helical" evidence="8">
    <location>
        <begin position="66"/>
        <end position="87"/>
    </location>
</feature>